<evidence type="ECO:0000256" key="1">
    <source>
        <dbReference type="SAM" id="Phobius"/>
    </source>
</evidence>
<name>A0ABV6NMB8_9BACI</name>
<feature type="transmembrane region" description="Helical" evidence="1">
    <location>
        <begin position="7"/>
        <end position="25"/>
    </location>
</feature>
<evidence type="ECO:0000313" key="3">
    <source>
        <dbReference type="Proteomes" id="UP001589833"/>
    </source>
</evidence>
<keyword evidence="1" id="KW-1133">Transmembrane helix</keyword>
<evidence type="ECO:0000313" key="2">
    <source>
        <dbReference type="EMBL" id="MFC0561905.1"/>
    </source>
</evidence>
<proteinExistence type="predicted"/>
<keyword evidence="3" id="KW-1185">Reference proteome</keyword>
<sequence>MNKNRKLTIVFAMLGPSFIAGGIALNEYLEYSSLFGWIAGLASHVIALKFATKWERDKKERKGSDV</sequence>
<keyword evidence="1" id="KW-0472">Membrane</keyword>
<dbReference type="Proteomes" id="UP001589833">
    <property type="component" value="Unassembled WGS sequence"/>
</dbReference>
<reference evidence="2 3" key="1">
    <citation type="submission" date="2024-09" db="EMBL/GenBank/DDBJ databases">
        <authorList>
            <person name="Sun Q."/>
            <person name="Mori K."/>
        </authorList>
    </citation>
    <scope>NUCLEOTIDE SEQUENCE [LARGE SCALE GENOMIC DNA]</scope>
    <source>
        <strain evidence="2 3">NCAIM B.02301</strain>
    </source>
</reference>
<gene>
    <name evidence="2" type="ORF">ACFFH4_23770</name>
</gene>
<organism evidence="2 3">
    <name type="scientific">Halalkalibacter alkalisediminis</name>
    <dbReference type="NCBI Taxonomy" id="935616"/>
    <lineage>
        <taxon>Bacteria</taxon>
        <taxon>Bacillati</taxon>
        <taxon>Bacillota</taxon>
        <taxon>Bacilli</taxon>
        <taxon>Bacillales</taxon>
        <taxon>Bacillaceae</taxon>
        <taxon>Halalkalibacter</taxon>
    </lineage>
</organism>
<comment type="caution">
    <text evidence="2">The sequence shown here is derived from an EMBL/GenBank/DDBJ whole genome shotgun (WGS) entry which is preliminary data.</text>
</comment>
<feature type="transmembrane region" description="Helical" evidence="1">
    <location>
        <begin position="31"/>
        <end position="52"/>
    </location>
</feature>
<dbReference type="RefSeq" id="WP_390187521.1">
    <property type="nucleotide sequence ID" value="NZ_JBHLTR010000085.1"/>
</dbReference>
<protein>
    <submittedName>
        <fullName evidence="2">Uncharacterized protein</fullName>
    </submittedName>
</protein>
<keyword evidence="1" id="KW-0812">Transmembrane</keyword>
<dbReference type="EMBL" id="JBHLTR010000085">
    <property type="protein sequence ID" value="MFC0561905.1"/>
    <property type="molecule type" value="Genomic_DNA"/>
</dbReference>
<accession>A0ABV6NMB8</accession>